<evidence type="ECO:0000259" key="1">
    <source>
        <dbReference type="PROSITE" id="PS50206"/>
    </source>
</evidence>
<dbReference type="Proteomes" id="UP001060414">
    <property type="component" value="Chromosome"/>
</dbReference>
<dbReference type="SMART" id="SM00450">
    <property type="entry name" value="RHOD"/>
    <property type="match status" value="1"/>
</dbReference>
<dbReference type="InterPro" id="IPR012347">
    <property type="entry name" value="Ferritin-like"/>
</dbReference>
<accession>A0ABY5ZMJ3</accession>
<dbReference type="CDD" id="cd00158">
    <property type="entry name" value="RHOD"/>
    <property type="match status" value="1"/>
</dbReference>
<dbReference type="InterPro" id="IPR003251">
    <property type="entry name" value="Rr_diiron-bd_dom"/>
</dbReference>
<dbReference type="InterPro" id="IPR009078">
    <property type="entry name" value="Ferritin-like_SF"/>
</dbReference>
<dbReference type="EMBL" id="CP092109">
    <property type="protein sequence ID" value="UWZ80079.1"/>
    <property type="molecule type" value="Genomic_DNA"/>
</dbReference>
<dbReference type="InterPro" id="IPR036873">
    <property type="entry name" value="Rhodanese-like_dom_sf"/>
</dbReference>
<dbReference type="PROSITE" id="PS00380">
    <property type="entry name" value="RHODANESE_1"/>
    <property type="match status" value="1"/>
</dbReference>
<dbReference type="RefSeq" id="WP_260748435.1">
    <property type="nucleotide sequence ID" value="NZ_CP092109.1"/>
</dbReference>
<dbReference type="InterPro" id="IPR050229">
    <property type="entry name" value="GlpE_sulfurtransferase"/>
</dbReference>
<dbReference type="InterPro" id="IPR001763">
    <property type="entry name" value="Rhodanese-like_dom"/>
</dbReference>
<proteinExistence type="predicted"/>
<dbReference type="Pfam" id="PF00581">
    <property type="entry name" value="Rhodanese"/>
    <property type="match status" value="1"/>
</dbReference>
<dbReference type="PANTHER" id="PTHR43031:SF1">
    <property type="entry name" value="PYRIDINE NUCLEOTIDE-DISULPHIDE OXIDOREDUCTASE"/>
    <property type="match status" value="1"/>
</dbReference>
<dbReference type="SUPFAM" id="SSF52821">
    <property type="entry name" value="Rhodanese/Cell cycle control phosphatase"/>
    <property type="match status" value="1"/>
</dbReference>
<dbReference type="PROSITE" id="PS50206">
    <property type="entry name" value="RHODANESE_3"/>
    <property type="match status" value="1"/>
</dbReference>
<organism evidence="2 3">
    <name type="scientific">Geoalkalibacter halelectricus</name>
    <dbReference type="NCBI Taxonomy" id="2847045"/>
    <lineage>
        <taxon>Bacteria</taxon>
        <taxon>Pseudomonadati</taxon>
        <taxon>Thermodesulfobacteriota</taxon>
        <taxon>Desulfuromonadia</taxon>
        <taxon>Desulfuromonadales</taxon>
        <taxon>Geoalkalibacteraceae</taxon>
        <taxon>Geoalkalibacter</taxon>
    </lineage>
</organism>
<dbReference type="CDD" id="cd01045">
    <property type="entry name" value="Ferritin_like_AB"/>
    <property type="match status" value="1"/>
</dbReference>
<dbReference type="Gene3D" id="3.40.250.10">
    <property type="entry name" value="Rhodanese-like domain"/>
    <property type="match status" value="1"/>
</dbReference>
<evidence type="ECO:0000313" key="2">
    <source>
        <dbReference type="EMBL" id="UWZ80079.1"/>
    </source>
</evidence>
<dbReference type="PANTHER" id="PTHR43031">
    <property type="entry name" value="FAD-DEPENDENT OXIDOREDUCTASE"/>
    <property type="match status" value="1"/>
</dbReference>
<gene>
    <name evidence="2" type="ORF">L9S41_01480</name>
</gene>
<keyword evidence="3" id="KW-1185">Reference proteome</keyword>
<dbReference type="SUPFAM" id="SSF47240">
    <property type="entry name" value="Ferritin-like"/>
    <property type="match status" value="1"/>
</dbReference>
<evidence type="ECO:0000313" key="3">
    <source>
        <dbReference type="Proteomes" id="UP001060414"/>
    </source>
</evidence>
<feature type="domain" description="Rhodanese" evidence="1">
    <location>
        <begin position="26"/>
        <end position="114"/>
    </location>
</feature>
<protein>
    <recommendedName>
        <fullName evidence="1">Rhodanese domain-containing protein</fullName>
    </recommendedName>
</protein>
<name>A0ABY5ZMJ3_9BACT</name>
<reference evidence="2" key="1">
    <citation type="journal article" date="2022" name="Environ. Microbiol.">
        <title>Geoalkalibacter halelectricus SAP #1 sp. nov. possessing extracellular electron transfer and mineral#reducing capabilities from a haloalkaline environment.</title>
        <authorList>
            <person name="Yadav S."/>
            <person name="Singh R."/>
            <person name="Sundharam S.S."/>
            <person name="Chaudhary S."/>
            <person name="Krishnamurthi S."/>
            <person name="Patil S.A."/>
        </authorList>
    </citation>
    <scope>NUCLEOTIDE SEQUENCE</scope>
    <source>
        <strain evidence="2">SAP-1</strain>
    </source>
</reference>
<dbReference type="InterPro" id="IPR001307">
    <property type="entry name" value="Thiosulphate_STrfase_CS"/>
</dbReference>
<dbReference type="Pfam" id="PF02915">
    <property type="entry name" value="Rubrerythrin"/>
    <property type="match status" value="1"/>
</dbReference>
<dbReference type="Gene3D" id="1.20.1260.10">
    <property type="match status" value="1"/>
</dbReference>
<sequence>MGFFDFFRPIPQMDTDEVRRFLLEHDPEEFYLIDVRQPKEYQQGHLPGAWLIPVHELGERLAELDPARTAITYCAAGPRSRAAAATLIQHGFSRVFNMTGGIRAWQGAVVEGDPRAQRVRFSDAQTPVEHLALAWLLEEGSRAFYAAAAEVREDLEDGLFLRRMAAVEENHKAALAAVFQELTGRPPGEDFPRSVLSQAPEEKYVEGGLPLSEVLTWLEDKPTAAVLEFAIGMEAAAFDHYLLLRTRLGEEKSQELFLRLAEEEQSHLRILSERLDQHLELR</sequence>